<dbReference type="InterPro" id="IPR008914">
    <property type="entry name" value="PEBP"/>
</dbReference>
<dbReference type="Gene3D" id="3.90.280.10">
    <property type="entry name" value="PEBP-like"/>
    <property type="match status" value="4"/>
</dbReference>
<accession>A0A6J8CGJ0</accession>
<feature type="signal peptide" evidence="1">
    <location>
        <begin position="1"/>
        <end position="20"/>
    </location>
</feature>
<proteinExistence type="predicted"/>
<sequence length="1033" mass="116753">MKMWTFVVVCLMAYIQNTLSNDCSPANIENNLQSCLNGIWNKANDKSAFWYGNNWQSICGYNPFAAPYCTVIQQPYTPHSLLNRVYGLNWNLTVNPLKQYLYITYQTPTGSYPSCGNTYTVTESKTFELQPLLSKNIHPWEARNIPTITWAALPNTLYTLYVFDTGSFIAHGIYININQNDIQNAEAIIPYHGPKNPTVRENAYVFLLFEQKDRIVLTEEWYQKLKQTMVTAAYNTTYAFQELDLTGPIAMNWLQAVKDPYSVQYFVNVGLINNCPNMVTEALKKKNISFIPDDVDLSMSLYINLHTTALNFESCCTSYRYQEYTAKLNPLGDGYINPAHARSDATLTMTLQREGLLFIPSMKTDARYTLLCVDISVPFPAAGTPDLPLLHMLVTNINGSDIESGDIIRSYLGPAPPDYVNHTYIFLLYAQNSMLKENETKSYLTQGCSSGIDGRCLFNVTRFTSGSNLNLVGSSWFQATTDEYIRYTYVNRGQDPDTVCNNTNGYANPCPVGASNDCSHANIKNGLKFCLDGIWNKANDKNAFWFGNNWQSICGFNPFAAPYCTVIKQPYIPHSLLNTMYGLNWNLTVNPLKQYLYITYQTPTGSYTSCGNTYKVTESKTFELQPLLSNNTRPWDVQNFPTIIWTALTNKLYTLFIFDAGAYINHGVFININQNDIQNSEVIKPYSNPKNPTIREQPYVFLLFEQADRIVLTDEWHQKLNQTMVTEAFNYTDVFQELNLTGPIAMNWLTAVGDPYVVQFWVNINFINNCPNMVTEALKKKNISFIPDDVDLSMSLYINLHTTALNFESCCTSYRYQEHTAKLNPIGDGYISPAHARSEATLTMKLQREGLLYIPSWKTDVRYTLLCVDISVPSPSAGTPDLPLLHMLVTNINGSDIASGDIIRSYRGPAPPDYVNHTYMFLLYTQSSMLKENETTSYLTQGCSSGIDGRCLFNVTRFVDGSNLNLVGSSWFQATTDEYIRYTYVNGGQDPDSVCKNINGYGNPCPVGSTDIIKSSMFSVLLLCILAYFSFTK</sequence>
<dbReference type="OrthoDB" id="2506647at2759"/>
<dbReference type="PANTHER" id="PTHR11362">
    <property type="entry name" value="PHOSPHATIDYLETHANOLAMINE-BINDING PROTEIN"/>
    <property type="match status" value="1"/>
</dbReference>
<protein>
    <submittedName>
        <fullName evidence="2">PEBP1</fullName>
    </submittedName>
</protein>
<dbReference type="InterPro" id="IPR035810">
    <property type="entry name" value="PEBP_euk"/>
</dbReference>
<name>A0A6J8CGJ0_MYTCO</name>
<dbReference type="AlphaFoldDB" id="A0A6J8CGJ0"/>
<dbReference type="PANTHER" id="PTHR11362:SF82">
    <property type="entry name" value="PHOSPHATIDYLETHANOLAMINE-BINDING PROTEIN 4"/>
    <property type="match status" value="1"/>
</dbReference>
<dbReference type="Proteomes" id="UP000507470">
    <property type="component" value="Unassembled WGS sequence"/>
</dbReference>
<dbReference type="CDD" id="cd00866">
    <property type="entry name" value="PEBP_euk"/>
    <property type="match status" value="1"/>
</dbReference>
<dbReference type="Pfam" id="PF01161">
    <property type="entry name" value="PBP"/>
    <property type="match status" value="2"/>
</dbReference>
<keyword evidence="3" id="KW-1185">Reference proteome</keyword>
<dbReference type="EMBL" id="CACVKT020005385">
    <property type="protein sequence ID" value="CAC5394791.1"/>
    <property type="molecule type" value="Genomic_DNA"/>
</dbReference>
<keyword evidence="1" id="KW-0732">Signal</keyword>
<dbReference type="SUPFAM" id="SSF49777">
    <property type="entry name" value="PEBP-like"/>
    <property type="match status" value="4"/>
</dbReference>
<evidence type="ECO:0000256" key="1">
    <source>
        <dbReference type="SAM" id="SignalP"/>
    </source>
</evidence>
<evidence type="ECO:0000313" key="2">
    <source>
        <dbReference type="EMBL" id="CAC5394791.1"/>
    </source>
</evidence>
<dbReference type="InterPro" id="IPR036610">
    <property type="entry name" value="PEBP-like_sf"/>
</dbReference>
<gene>
    <name evidence="2" type="ORF">MCOR_29509</name>
</gene>
<reference evidence="2 3" key="1">
    <citation type="submission" date="2020-06" db="EMBL/GenBank/DDBJ databases">
        <authorList>
            <person name="Li R."/>
            <person name="Bekaert M."/>
        </authorList>
    </citation>
    <scope>NUCLEOTIDE SEQUENCE [LARGE SCALE GENOMIC DNA]</scope>
    <source>
        <strain evidence="3">wild</strain>
    </source>
</reference>
<organism evidence="2 3">
    <name type="scientific">Mytilus coruscus</name>
    <name type="common">Sea mussel</name>
    <dbReference type="NCBI Taxonomy" id="42192"/>
    <lineage>
        <taxon>Eukaryota</taxon>
        <taxon>Metazoa</taxon>
        <taxon>Spiralia</taxon>
        <taxon>Lophotrochozoa</taxon>
        <taxon>Mollusca</taxon>
        <taxon>Bivalvia</taxon>
        <taxon>Autobranchia</taxon>
        <taxon>Pteriomorphia</taxon>
        <taxon>Mytilida</taxon>
        <taxon>Mytiloidea</taxon>
        <taxon>Mytilidae</taxon>
        <taxon>Mytilinae</taxon>
        <taxon>Mytilus</taxon>
    </lineage>
</organism>
<evidence type="ECO:0000313" key="3">
    <source>
        <dbReference type="Proteomes" id="UP000507470"/>
    </source>
</evidence>
<feature type="chain" id="PRO_5026727705" evidence="1">
    <location>
        <begin position="21"/>
        <end position="1033"/>
    </location>
</feature>